<dbReference type="Pfam" id="PF00097">
    <property type="entry name" value="zf-C3HC4"/>
    <property type="match status" value="1"/>
</dbReference>
<evidence type="ECO:0000259" key="9">
    <source>
        <dbReference type="PROSITE" id="PS50089"/>
    </source>
</evidence>
<dbReference type="PROSITE" id="PS00518">
    <property type="entry name" value="ZF_RING_1"/>
    <property type="match status" value="1"/>
</dbReference>
<comment type="caution">
    <text evidence="10">The sequence shown here is derived from an EMBL/GenBank/DDBJ whole genome shotgun (WGS) entry which is preliminary data.</text>
</comment>
<dbReference type="PANTHER" id="PTHR46076:SF3">
    <property type="entry name" value="E3 UBIQUITIN-PROTEIN LIGASE RING1"/>
    <property type="match status" value="1"/>
</dbReference>
<evidence type="ECO:0000256" key="2">
    <source>
        <dbReference type="ARBA" id="ARBA00004906"/>
    </source>
</evidence>
<gene>
    <name evidence="10" type="ORF">TeGR_g2352</name>
</gene>
<dbReference type="InterPro" id="IPR043540">
    <property type="entry name" value="RING1/RING2"/>
</dbReference>
<evidence type="ECO:0000256" key="6">
    <source>
        <dbReference type="ARBA" id="ARBA00022771"/>
    </source>
</evidence>
<evidence type="ECO:0000256" key="1">
    <source>
        <dbReference type="ARBA" id="ARBA00000900"/>
    </source>
</evidence>
<evidence type="ECO:0000256" key="5">
    <source>
        <dbReference type="ARBA" id="ARBA00022723"/>
    </source>
</evidence>
<dbReference type="InterPro" id="IPR013083">
    <property type="entry name" value="Znf_RING/FYVE/PHD"/>
</dbReference>
<dbReference type="EC" id="2.3.2.27" evidence="3"/>
<protein>
    <recommendedName>
        <fullName evidence="3">RING-type E3 ubiquitin transferase</fullName>
        <ecNumber evidence="3">2.3.2.27</ecNumber>
    </recommendedName>
</protein>
<dbReference type="InterPro" id="IPR017907">
    <property type="entry name" value="Znf_RING_CS"/>
</dbReference>
<keyword evidence="6 8" id="KW-0863">Zinc-finger</keyword>
<dbReference type="Proteomes" id="UP001165060">
    <property type="component" value="Unassembled WGS sequence"/>
</dbReference>
<evidence type="ECO:0000313" key="10">
    <source>
        <dbReference type="EMBL" id="GMI31681.1"/>
    </source>
</evidence>
<dbReference type="Gene3D" id="3.30.40.10">
    <property type="entry name" value="Zinc/RING finger domain, C3HC4 (zinc finger)"/>
    <property type="match status" value="1"/>
</dbReference>
<keyword evidence="7" id="KW-0862">Zinc</keyword>
<evidence type="ECO:0000256" key="7">
    <source>
        <dbReference type="ARBA" id="ARBA00022833"/>
    </source>
</evidence>
<keyword evidence="4" id="KW-0808">Transferase</keyword>
<reference evidence="10 11" key="1">
    <citation type="journal article" date="2023" name="Commun. Biol.">
        <title>Genome analysis of Parmales, the sister group of diatoms, reveals the evolutionary specialization of diatoms from phago-mixotrophs to photoautotrophs.</title>
        <authorList>
            <person name="Ban H."/>
            <person name="Sato S."/>
            <person name="Yoshikawa S."/>
            <person name="Yamada K."/>
            <person name="Nakamura Y."/>
            <person name="Ichinomiya M."/>
            <person name="Sato N."/>
            <person name="Blanc-Mathieu R."/>
            <person name="Endo H."/>
            <person name="Kuwata A."/>
            <person name="Ogata H."/>
        </authorList>
    </citation>
    <scope>NUCLEOTIDE SEQUENCE [LARGE SCALE GENOMIC DNA]</scope>
</reference>
<dbReference type="InterPro" id="IPR001841">
    <property type="entry name" value="Znf_RING"/>
</dbReference>
<feature type="domain" description="RING-type" evidence="9">
    <location>
        <begin position="63"/>
        <end position="103"/>
    </location>
</feature>
<dbReference type="PROSITE" id="PS50089">
    <property type="entry name" value="ZF_RING_2"/>
    <property type="match status" value="1"/>
</dbReference>
<keyword evidence="11" id="KW-1185">Reference proteome</keyword>
<comment type="catalytic activity">
    <reaction evidence="1">
        <text>S-ubiquitinyl-[E2 ubiquitin-conjugating enzyme]-L-cysteine + [acceptor protein]-L-lysine = [E2 ubiquitin-conjugating enzyme]-L-cysteine + N(6)-ubiquitinyl-[acceptor protein]-L-lysine.</text>
        <dbReference type="EC" id="2.3.2.27"/>
    </reaction>
</comment>
<accession>A0ABQ6MRK5</accession>
<dbReference type="PANTHER" id="PTHR46076">
    <property type="entry name" value="E3 UBIQUITIN-PROTEIN LIGASE RING1 / RING 2 FAMILY MEMBER"/>
    <property type="match status" value="1"/>
</dbReference>
<dbReference type="EMBL" id="BRYB01004472">
    <property type="protein sequence ID" value="GMI31681.1"/>
    <property type="molecule type" value="Genomic_DNA"/>
</dbReference>
<comment type="pathway">
    <text evidence="2">Protein modification; protein ubiquitination.</text>
</comment>
<evidence type="ECO:0000313" key="11">
    <source>
        <dbReference type="Proteomes" id="UP001165060"/>
    </source>
</evidence>
<evidence type="ECO:0000256" key="4">
    <source>
        <dbReference type="ARBA" id="ARBA00022679"/>
    </source>
</evidence>
<sequence>MADHRLASPRGFQPVGVNPVSKWSEPIEIEGITLFQLHAPPHLPSASSASTSVSTRTLTELKCPVCLGYIKKSAVVRECLHRFCTDCISKCLRVGIKECPSCRVHIASKRSLRADPAFDTIISGILGDVESVERSEEKEVEDANRIKNMNNGLAQNTMLGIQQQMQQRKKGGNVGPRK</sequence>
<proteinExistence type="predicted"/>
<dbReference type="SMART" id="SM00184">
    <property type="entry name" value="RING"/>
    <property type="match status" value="1"/>
</dbReference>
<dbReference type="CDD" id="cd16531">
    <property type="entry name" value="RING-HC_RING1-like"/>
    <property type="match status" value="1"/>
</dbReference>
<organism evidence="10 11">
    <name type="scientific">Tetraparma gracilis</name>
    <dbReference type="NCBI Taxonomy" id="2962635"/>
    <lineage>
        <taxon>Eukaryota</taxon>
        <taxon>Sar</taxon>
        <taxon>Stramenopiles</taxon>
        <taxon>Ochrophyta</taxon>
        <taxon>Bolidophyceae</taxon>
        <taxon>Parmales</taxon>
        <taxon>Triparmaceae</taxon>
        <taxon>Tetraparma</taxon>
    </lineage>
</organism>
<evidence type="ECO:0000256" key="3">
    <source>
        <dbReference type="ARBA" id="ARBA00012483"/>
    </source>
</evidence>
<name>A0ABQ6MRK5_9STRA</name>
<dbReference type="InterPro" id="IPR018957">
    <property type="entry name" value="Znf_C3HC4_RING-type"/>
</dbReference>
<keyword evidence="5" id="KW-0479">Metal-binding</keyword>
<evidence type="ECO:0000256" key="8">
    <source>
        <dbReference type="PROSITE-ProRule" id="PRU00175"/>
    </source>
</evidence>
<dbReference type="SUPFAM" id="SSF57850">
    <property type="entry name" value="RING/U-box"/>
    <property type="match status" value="1"/>
</dbReference>